<dbReference type="EMBL" id="JABMCB010000176">
    <property type="protein sequence ID" value="NUU75710.1"/>
    <property type="molecule type" value="Genomic_DNA"/>
</dbReference>
<dbReference type="CDD" id="cd00063">
    <property type="entry name" value="FN3"/>
    <property type="match status" value="6"/>
</dbReference>
<protein>
    <submittedName>
        <fullName evidence="6">Uncharacterized protein</fullName>
    </submittedName>
</protein>
<evidence type="ECO:0000256" key="1">
    <source>
        <dbReference type="ARBA" id="ARBA00022737"/>
    </source>
</evidence>
<feature type="domain" description="Fibronectin type-III" evidence="4">
    <location>
        <begin position="832"/>
        <end position="918"/>
    </location>
</feature>
<feature type="domain" description="Fibronectin type-III" evidence="4">
    <location>
        <begin position="1504"/>
        <end position="1588"/>
    </location>
</feature>
<dbReference type="InterPro" id="IPR003961">
    <property type="entry name" value="FN3_dom"/>
</dbReference>
<reference evidence="6 7" key="1">
    <citation type="submission" date="2020-05" db="EMBL/GenBank/DDBJ databases">
        <title>Genome Sequencing of Type Strains.</title>
        <authorList>
            <person name="Lemaire J.F."/>
            <person name="Inderbitzin P."/>
            <person name="Gregorio O.A."/>
            <person name="Collins S.B."/>
            <person name="Wespe N."/>
            <person name="Knight-Connoni V."/>
        </authorList>
    </citation>
    <scope>NUCLEOTIDE SEQUENCE [LARGE SCALE GENOMIC DNA]</scope>
    <source>
        <strain evidence="6 7">LMG 21957</strain>
    </source>
</reference>
<gene>
    <name evidence="6" type="ORF">HP552_10770</name>
</gene>
<evidence type="ECO:0000313" key="7">
    <source>
        <dbReference type="Proteomes" id="UP000526125"/>
    </source>
</evidence>
<dbReference type="PROSITE" id="PS51272">
    <property type="entry name" value="SLH"/>
    <property type="match status" value="3"/>
</dbReference>
<evidence type="ECO:0000259" key="5">
    <source>
        <dbReference type="PROSITE" id="PS51272"/>
    </source>
</evidence>
<keyword evidence="1" id="KW-0677">Repeat</keyword>
<dbReference type="SMART" id="SM00060">
    <property type="entry name" value="FN3"/>
    <property type="match status" value="10"/>
</dbReference>
<evidence type="ECO:0000256" key="3">
    <source>
        <dbReference type="SAM" id="SignalP"/>
    </source>
</evidence>
<keyword evidence="7" id="KW-1185">Reference proteome</keyword>
<keyword evidence="3" id="KW-0732">Signal</keyword>
<dbReference type="PANTHER" id="PTHR46708">
    <property type="entry name" value="TENASCIN"/>
    <property type="match status" value="1"/>
</dbReference>
<evidence type="ECO:0000259" key="4">
    <source>
        <dbReference type="PROSITE" id="PS50853"/>
    </source>
</evidence>
<dbReference type="Pfam" id="PF00395">
    <property type="entry name" value="SLH"/>
    <property type="match status" value="3"/>
</dbReference>
<feature type="domain" description="SLH" evidence="5">
    <location>
        <begin position="1687"/>
        <end position="1747"/>
    </location>
</feature>
<organism evidence="6 7">
    <name type="scientific">Paenibacillus xylanilyticus</name>
    <dbReference type="NCBI Taxonomy" id="248903"/>
    <lineage>
        <taxon>Bacteria</taxon>
        <taxon>Bacillati</taxon>
        <taxon>Bacillota</taxon>
        <taxon>Bacilli</taxon>
        <taxon>Bacillales</taxon>
        <taxon>Paenibacillaceae</taxon>
        <taxon>Paenibacillus</taxon>
    </lineage>
</organism>
<feature type="domain" description="Fibronectin type-III" evidence="4">
    <location>
        <begin position="1334"/>
        <end position="1421"/>
    </location>
</feature>
<dbReference type="InterPro" id="IPR036116">
    <property type="entry name" value="FN3_sf"/>
</dbReference>
<feature type="domain" description="Fibronectin type-III" evidence="4">
    <location>
        <begin position="742"/>
        <end position="831"/>
    </location>
</feature>
<feature type="domain" description="Fibronectin type-III" evidence="4">
    <location>
        <begin position="1000"/>
        <end position="1088"/>
    </location>
</feature>
<comment type="caution">
    <text evidence="6">The sequence shown here is derived from an EMBL/GenBank/DDBJ whole genome shotgun (WGS) entry which is preliminary data.</text>
</comment>
<dbReference type="RefSeq" id="WP_175395485.1">
    <property type="nucleotide sequence ID" value="NZ_JABMCB010000176.1"/>
</dbReference>
<feature type="domain" description="Fibronectin type-III" evidence="4">
    <location>
        <begin position="1169"/>
        <end position="1251"/>
    </location>
</feature>
<evidence type="ECO:0000256" key="2">
    <source>
        <dbReference type="SAM" id="MobiDB-lite"/>
    </source>
</evidence>
<feature type="domain" description="SLH" evidence="5">
    <location>
        <begin position="1623"/>
        <end position="1686"/>
    </location>
</feature>
<dbReference type="Pfam" id="PF00041">
    <property type="entry name" value="fn3"/>
    <property type="match status" value="2"/>
</dbReference>
<feature type="signal peptide" evidence="3">
    <location>
        <begin position="1"/>
        <end position="26"/>
    </location>
</feature>
<dbReference type="InterPro" id="IPR058094">
    <property type="entry name" value="Ig-like_OmpL47-like"/>
</dbReference>
<dbReference type="PROSITE" id="PS50853">
    <property type="entry name" value="FN3"/>
    <property type="match status" value="6"/>
</dbReference>
<feature type="domain" description="SLH" evidence="5">
    <location>
        <begin position="1748"/>
        <end position="1808"/>
    </location>
</feature>
<feature type="chain" id="PRO_5031386292" evidence="3">
    <location>
        <begin position="27"/>
        <end position="1808"/>
    </location>
</feature>
<dbReference type="PANTHER" id="PTHR46708:SF2">
    <property type="entry name" value="FIBRONECTIN TYPE-III DOMAIN-CONTAINING PROTEIN"/>
    <property type="match status" value="1"/>
</dbReference>
<evidence type="ECO:0000313" key="6">
    <source>
        <dbReference type="EMBL" id="NUU75710.1"/>
    </source>
</evidence>
<sequence length="1808" mass="195754">MKRKSLILFVIAAMIFSYFPPPSASAATYAWDTYHTESYQTGGGYYQSYQYCTQYTQPPGGGTATCTAYATGQQWVSPTYSSREVYDGRVTAQSRNAYPDNGYSGSTRYVYYGILNSNPVIQITQTNQLGSAGNVSITGTVSDPDNDNVVVSATINGVEKNVTVTGTASTKTWSLTWSGSQLAEGAYTNIVVKATDPNGGVSTANYTGQILIDKTAPTIPSVSLSETAWTKAPVTVTITPGTDKAGGSGVKLTQYRINNGSWGNWQDYNGSSFQIDQEGQTTIETATTDKANNTGATASAVVKIDRTGPSEPGITITPSGDWTKETVSIVLTPGVDTGVGTEKTQYKLNNGSWEDYKGTMVLQDEGVHELTAVSIDKLGNVGTELHQTISIDKTLPSRPDVYLSNDSWTNTNVTLVASDGADADSGPDYTEFTRDGQTWTKYIVPVVIQDSGEWTYQVRTVDKAGNIGESSQVIAKVDKEAPGTPELNLTSDKPTQDPVEITLIDGQDDLSGVANSQVKVGKGNWEPYIGPVKVNIEGITDVWGRTIDNAGNVSAEAHAQVFIDRTAPTAPIHTVSDTSWSNQDVSFELGGSQDATDITYEYKIGNGSYLSGDRGTLTDSGEFIITARAVDAVGLTSPEIKFTIQIDKELPEVVLGPNGLNWSTQGTDVQITATDRLSGVADPIYYEVSQNATPSGSWQTLPSNGQVSVDDGEGTWFVHTQVTDHAGNVGTHTSNPYQLQDVPDVPTLDATALSASEVRLQWNLPSNRYTDGYTYTVKNLNTGKETTLEYPASEYIDQHLVGGENYAYQLTVNNHVGSAEARTEVLTNPDSPLVNINPIYRTPGEMNVTIDPVQSATEYRLVLTDNQGQTRQDTVISDTQHTLTGLNPGSLYTLQVQAINATGASVATSTGFLTLPSTPMGFTSVEIKENSITTQWQSVTTATYYDLYQGDALVFNGGDQDLSYEDTGLESGTAYSYTIAAGNETGEGEVSDPLNLMTLPAQDKSLNLYSYSTTGFTAQWNGVQSAHTYHLQVFDLNGLPVADYQGPNLQYTVTGLTAGTEYTVSLVAINNTGQGKAQLIRTLTLPEQVGSILVSDIEEVQAQVQLSSVTGASFYKIELHDGTQFISSDVHYVMRQLKGSTAYTGTVQAGNNSGFGVPLSFNFTTKPARPSSLQVQTVGERELVLGWTADTTAERYWVTDEQGNRVEVTEPSLRISDLQPGTEYQFSVAAENVTSMGKPSEIMWSTKTEAPELLQVDADYTEASLTWTEPHGSMRYLLKDEANGHVYYNGSQAATQLIQLQVGHAYDLTLYSINKTGDASEGVQVHLVTKAELNEANAKITEVKSTSVSIELKTVGQAIQEYVILRDGQEITKVDAGSGEVIYKDTDLQPGTAYEYEIKPVNQGGEGQGIKMTTTTATDPVSVKDLEVESGNDWVEIRFPEVDHAQEYVVIDEKGTELWRGDTLPIRIDGLEPGTSYPVHIVVENSDGVPSENILVELWTLPLAPSNITATSTTQSVTLDFKQVDTKGFTSLVIYRSGKEIGRVNAGQKQFSESGLDPATSYEYKIKALNPGGLSLEETTVSVSTQAVPTITNPNPSSNTEETKEEENEIKPEDNVSPGNAHSNKDIFKDISTNFAKNEIESLAKDGIIKGISFEMFAPDKQITRMEFAALIVRTMSANPDESIPLTFQDIKDSAWYARELNAAIVNGIAKGFSTLEFRPEALVNREQAAKMLINVLLSEGVAPGVTVQQFSDESDISVWAAEDVKMAMEQQLVKGYPDNTFRPKQGLTRAEAATLIYRLRELLMKNE</sequence>
<dbReference type="InterPro" id="IPR050991">
    <property type="entry name" value="ECM_Regulatory_Proteins"/>
</dbReference>
<dbReference type="NCBIfam" id="NF047446">
    <property type="entry name" value="barrel_OmpL47"/>
    <property type="match status" value="3"/>
</dbReference>
<dbReference type="Proteomes" id="UP000526125">
    <property type="component" value="Unassembled WGS sequence"/>
</dbReference>
<feature type="region of interest" description="Disordered" evidence="2">
    <location>
        <begin position="1588"/>
        <end position="1623"/>
    </location>
</feature>
<accession>A0A7Y6BX23</accession>
<dbReference type="InterPro" id="IPR013783">
    <property type="entry name" value="Ig-like_fold"/>
</dbReference>
<dbReference type="SUPFAM" id="SSF49265">
    <property type="entry name" value="Fibronectin type III"/>
    <property type="match status" value="5"/>
</dbReference>
<name>A0A7Y6BX23_9BACL</name>
<proteinExistence type="predicted"/>
<dbReference type="InterPro" id="IPR001119">
    <property type="entry name" value="SLH_dom"/>
</dbReference>
<dbReference type="Gene3D" id="2.60.40.10">
    <property type="entry name" value="Immunoglobulins"/>
    <property type="match status" value="8"/>
</dbReference>